<dbReference type="PANTHER" id="PTHR23509">
    <property type="entry name" value="PA-PL1 PHOSPHOLIPASE FAMILY"/>
    <property type="match status" value="1"/>
</dbReference>
<proteinExistence type="predicted"/>
<sequence length="767" mass="87636">MLAKGLTLQYGILKRSVFLGARNYSSPASITVTTHAKPTSVRWFYATDIPNTKPHHPTYKLVKRPAKFLPFTREDSKRLEDSFCKLSKESNKETSKYRHVNVNEDGLFSADLVTKIIKPTYWIGPTYEIRRGIWFLDENQPLPDLLSEQVEENYRRYRPDHFLGEALEKGEKHQIPPIQLKSEKDVYESKLKNGVKRRWPFKEFDDLSDAPKILQFKSDNLALLVNKGQLLPQLILENLAGYSNSVFGLYTITRGYEEKMNRSNEMLNKRGKSSSDIDKKSEADNKLGRMQNLAGEDKKKGEETDGEGDKNFLSETNHKFQNFMENDFSNASVVTENSQDREVEHLILCVHGIGQFLSSKYASVNFAHDCNHMRQLLKTEFVKKSHQFVPLAYGEEKQGEDVKFKNCKTQILPIVWRYNIDFGLNYLYNEYGKDGEYRLPKLSNLNIDAVTPLRNLTADALLDILLFYEPKFKQEILECVTESANQIYDKYLANHPSFKGKVSLIGHSLGSSIVLDILSKQPDKIPTGTDFNAKEHLKFDVENFFSLGSPNGVFKFLERKNLYPRSFRKKMETTDKTDHKLGSESAGTAVYPKVNNLYNIFYATDLVAYRVEPLIHTSMSKVKPKNIRPISEENIITSKIKDMSKSSSDILSNKVVRTIVENTVTWQGSVSTANLFNGKESIIDTNNLVKDLMFGLNKNGRVDYVLPQGMFDIDMINAVYSHIQYFDDAAVADLILNELWRKPTPNRDVIGVPNIAPNQSNPDQGLP</sequence>
<feature type="compositionally biased region" description="Basic and acidic residues" evidence="1">
    <location>
        <begin position="273"/>
        <end position="287"/>
    </location>
</feature>
<dbReference type="InterPro" id="IPR057826">
    <property type="entry name" value="WWE_C20G8.02"/>
</dbReference>
<evidence type="ECO:0000313" key="4">
    <source>
        <dbReference type="Proteomes" id="UP000186136"/>
    </source>
</evidence>
<dbReference type="PROSITE" id="PS51043">
    <property type="entry name" value="DDHD"/>
    <property type="match status" value="1"/>
</dbReference>
<organism evidence="3 4">
    <name type="scientific">Pichia membranifaciens</name>
    <dbReference type="NCBI Taxonomy" id="4926"/>
    <lineage>
        <taxon>Eukaryota</taxon>
        <taxon>Fungi</taxon>
        <taxon>Dikarya</taxon>
        <taxon>Ascomycota</taxon>
        <taxon>Saccharomycotina</taxon>
        <taxon>Pichiomycetes</taxon>
        <taxon>Pichiales</taxon>
        <taxon>Pichiaceae</taxon>
        <taxon>Pichia</taxon>
    </lineage>
</organism>
<evidence type="ECO:0000256" key="1">
    <source>
        <dbReference type="SAM" id="MobiDB-lite"/>
    </source>
</evidence>
<dbReference type="InterPro" id="IPR004177">
    <property type="entry name" value="DDHD_dom"/>
</dbReference>
<dbReference type="PANTHER" id="PTHR23509:SF10">
    <property type="entry name" value="LD21067P"/>
    <property type="match status" value="1"/>
</dbReference>
<evidence type="ECO:0000259" key="2">
    <source>
        <dbReference type="PROSITE" id="PS51043"/>
    </source>
</evidence>
<dbReference type="SMART" id="SM01127">
    <property type="entry name" value="DDHD"/>
    <property type="match status" value="1"/>
</dbReference>
<dbReference type="GO" id="GO:0005737">
    <property type="term" value="C:cytoplasm"/>
    <property type="evidence" value="ECO:0007669"/>
    <property type="project" value="TreeGrafter"/>
</dbReference>
<name>A0A1Q2YBN7_9ASCO</name>
<feature type="region of interest" description="Disordered" evidence="1">
    <location>
        <begin position="263"/>
        <end position="312"/>
    </location>
</feature>
<dbReference type="Proteomes" id="UP000186136">
    <property type="component" value="Unassembled WGS sequence"/>
</dbReference>
<feature type="domain" description="DDHD" evidence="2">
    <location>
        <begin position="537"/>
        <end position="741"/>
    </location>
</feature>
<protein>
    <recommendedName>
        <fullName evidence="2">DDHD domain-containing protein</fullName>
    </recommendedName>
</protein>
<dbReference type="SUPFAM" id="SSF53474">
    <property type="entry name" value="alpha/beta-Hydrolases"/>
    <property type="match status" value="1"/>
</dbReference>
<dbReference type="Pfam" id="PF23463">
    <property type="entry name" value="WWE_2"/>
    <property type="match status" value="1"/>
</dbReference>
<dbReference type="AlphaFoldDB" id="A0A1Q2YBN7"/>
<dbReference type="EMBL" id="BDGI01000012">
    <property type="protein sequence ID" value="GAV26952.1"/>
    <property type="molecule type" value="Genomic_DNA"/>
</dbReference>
<comment type="caution">
    <text evidence="3">The sequence shown here is derived from an EMBL/GenBank/DDBJ whole genome shotgun (WGS) entry which is preliminary data.</text>
</comment>
<dbReference type="InterPro" id="IPR029058">
    <property type="entry name" value="AB_hydrolase_fold"/>
</dbReference>
<feature type="compositionally biased region" description="Basic and acidic residues" evidence="1">
    <location>
        <begin position="295"/>
        <end position="312"/>
    </location>
</feature>
<dbReference type="InterPro" id="IPR058055">
    <property type="entry name" value="PA-PLA1"/>
</dbReference>
<dbReference type="OrthoDB" id="69269at2759"/>
<dbReference type="Pfam" id="PF02862">
    <property type="entry name" value="DDHD"/>
    <property type="match status" value="2"/>
</dbReference>
<accession>A0A1Q2YBN7</accession>
<gene>
    <name evidence="3" type="ORF">PMKS-000413</name>
</gene>
<keyword evidence="4" id="KW-1185">Reference proteome</keyword>
<reference evidence="3 4" key="1">
    <citation type="submission" date="2016-08" db="EMBL/GenBank/DDBJ databases">
        <title>Whole genome shotgun sequence of Pichia membranifaciens KS47-1.</title>
        <authorList>
            <person name="Konishi M."/>
            <person name="Ishida M."/>
            <person name="Arakawa T."/>
            <person name="Kato Y."/>
            <person name="Horiuchi J."/>
        </authorList>
    </citation>
    <scope>NUCLEOTIDE SEQUENCE [LARGE SCALE GENOMIC DNA]</scope>
    <source>
        <strain evidence="3 4">KS47-1</strain>
    </source>
</reference>
<evidence type="ECO:0000313" key="3">
    <source>
        <dbReference type="EMBL" id="GAV26952.1"/>
    </source>
</evidence>
<dbReference type="GO" id="GO:0004620">
    <property type="term" value="F:phospholipase activity"/>
    <property type="evidence" value="ECO:0007669"/>
    <property type="project" value="TreeGrafter"/>
</dbReference>
<dbReference type="GO" id="GO:0046872">
    <property type="term" value="F:metal ion binding"/>
    <property type="evidence" value="ECO:0007669"/>
    <property type="project" value="InterPro"/>
</dbReference>